<organism evidence="3 4">
    <name type="scientific">Folsomia candida</name>
    <name type="common">Springtail</name>
    <dbReference type="NCBI Taxonomy" id="158441"/>
    <lineage>
        <taxon>Eukaryota</taxon>
        <taxon>Metazoa</taxon>
        <taxon>Ecdysozoa</taxon>
        <taxon>Arthropoda</taxon>
        <taxon>Hexapoda</taxon>
        <taxon>Collembola</taxon>
        <taxon>Entomobryomorpha</taxon>
        <taxon>Isotomoidea</taxon>
        <taxon>Isotomidae</taxon>
        <taxon>Proisotominae</taxon>
        <taxon>Folsomia</taxon>
    </lineage>
</organism>
<evidence type="ECO:0000313" key="3">
    <source>
        <dbReference type="EMBL" id="OXA52619.1"/>
    </source>
</evidence>
<proteinExistence type="predicted"/>
<feature type="region of interest" description="Disordered" evidence="1">
    <location>
        <begin position="199"/>
        <end position="229"/>
    </location>
</feature>
<reference evidence="3 4" key="1">
    <citation type="submission" date="2015-12" db="EMBL/GenBank/DDBJ databases">
        <title>The genome of Folsomia candida.</title>
        <authorList>
            <person name="Faddeeva A."/>
            <person name="Derks M.F."/>
            <person name="Anvar Y."/>
            <person name="Smit S."/>
            <person name="Van Straalen N."/>
            <person name="Roelofs D."/>
        </authorList>
    </citation>
    <scope>NUCLEOTIDE SEQUENCE [LARGE SCALE GENOMIC DNA]</scope>
    <source>
        <strain evidence="3 4">VU population</strain>
        <tissue evidence="3">Whole body</tissue>
    </source>
</reference>
<sequence length="378" mass="41349">MHIHPCVFYILVLMASLQSIGAQNFDPNLEDGDYLNQTERKVKHEVVTSRQELIDQMETVRIAARAYIGAKIKENLFKALKSAAEKELETISMQTRPRQPRQDDDEEETATPDPGILPQLATIVQAIFGQNVNVTRYVENASKLLPRPIGNQLVGVANLLDPSQFTSTATPEGGPVTPPPRKGFNSSTPVPTLTFPINSTLPSSENVTTSAPAFPPPPPPPGVQPLGERGAAINTESDEEEDEDTEDDFKRSLNRVKRQFAFKGIHPMMLIDGFESIWKNFGTPNATAAPLSSTAPPKKYIKAGSTTETDDGFDDDYTTKPSRVSTAVSGVASQMEALRKGVPDLLQGAREAYKFLEHLNGFLDSWESRLLAGSADDE</sequence>
<keyword evidence="4" id="KW-1185">Reference proteome</keyword>
<protein>
    <submittedName>
        <fullName evidence="3">Uncharacterized protein</fullName>
    </submittedName>
</protein>
<feature type="region of interest" description="Disordered" evidence="1">
    <location>
        <begin position="164"/>
        <end position="187"/>
    </location>
</feature>
<dbReference type="AlphaFoldDB" id="A0A226E5B6"/>
<feature type="chain" id="PRO_5013076102" evidence="2">
    <location>
        <begin position="23"/>
        <end position="378"/>
    </location>
</feature>
<feature type="compositionally biased region" description="Pro residues" evidence="1">
    <location>
        <begin position="213"/>
        <end position="223"/>
    </location>
</feature>
<evidence type="ECO:0000256" key="2">
    <source>
        <dbReference type="SAM" id="SignalP"/>
    </source>
</evidence>
<feature type="signal peptide" evidence="2">
    <location>
        <begin position="1"/>
        <end position="22"/>
    </location>
</feature>
<dbReference type="Proteomes" id="UP000198287">
    <property type="component" value="Unassembled WGS sequence"/>
</dbReference>
<gene>
    <name evidence="3" type="ORF">Fcan01_12009</name>
</gene>
<dbReference type="OrthoDB" id="8295072at2759"/>
<evidence type="ECO:0000313" key="4">
    <source>
        <dbReference type="Proteomes" id="UP000198287"/>
    </source>
</evidence>
<feature type="compositionally biased region" description="Polar residues" evidence="1">
    <location>
        <begin position="199"/>
        <end position="211"/>
    </location>
</feature>
<dbReference type="EMBL" id="LNIX01000006">
    <property type="protein sequence ID" value="OXA52619.1"/>
    <property type="molecule type" value="Genomic_DNA"/>
</dbReference>
<keyword evidence="2" id="KW-0732">Signal</keyword>
<name>A0A226E5B6_FOLCA</name>
<evidence type="ECO:0000256" key="1">
    <source>
        <dbReference type="SAM" id="MobiDB-lite"/>
    </source>
</evidence>
<comment type="caution">
    <text evidence="3">The sequence shown here is derived from an EMBL/GenBank/DDBJ whole genome shotgun (WGS) entry which is preliminary data.</text>
</comment>
<accession>A0A226E5B6</accession>
<feature type="region of interest" description="Disordered" evidence="1">
    <location>
        <begin position="88"/>
        <end position="116"/>
    </location>
</feature>